<dbReference type="EMBL" id="PNBA02000021">
    <property type="protein sequence ID" value="KAG6387615.1"/>
    <property type="molecule type" value="Genomic_DNA"/>
</dbReference>
<keyword evidence="12 14" id="KW-0407">Ion channel</keyword>
<dbReference type="InterPro" id="IPR000595">
    <property type="entry name" value="cNMP-bd_dom"/>
</dbReference>
<evidence type="ECO:0000256" key="10">
    <source>
        <dbReference type="ARBA" id="ARBA00023065"/>
    </source>
</evidence>
<evidence type="ECO:0000256" key="5">
    <source>
        <dbReference type="ARBA" id="ARBA00022692"/>
    </source>
</evidence>
<evidence type="ECO:0000256" key="14">
    <source>
        <dbReference type="RuleBase" id="RU369015"/>
    </source>
</evidence>
<dbReference type="Pfam" id="PF00027">
    <property type="entry name" value="cNMP_binding"/>
    <property type="match status" value="1"/>
</dbReference>
<comment type="function">
    <text evidence="14">Potassium channel.</text>
</comment>
<evidence type="ECO:0000313" key="17">
    <source>
        <dbReference type="EMBL" id="KAG6387615.1"/>
    </source>
</evidence>
<feature type="domain" description="KHA" evidence="16">
    <location>
        <begin position="442"/>
        <end position="513"/>
    </location>
</feature>
<evidence type="ECO:0000256" key="11">
    <source>
        <dbReference type="ARBA" id="ARBA00023136"/>
    </source>
</evidence>
<dbReference type="PANTHER" id="PTHR45743:SF3">
    <property type="entry name" value="POTASSIUM CHANNEL SKOR"/>
    <property type="match status" value="1"/>
</dbReference>
<comment type="caution">
    <text evidence="17">The sequence shown here is derived from an EMBL/GenBank/DDBJ whole genome shotgun (WGS) entry which is preliminary data.</text>
</comment>
<comment type="similarity">
    <text evidence="2 14">Belongs to the potassium channel family. Plant (TC 1.A.1.4) subfamily.</text>
</comment>
<dbReference type="SMART" id="SM00100">
    <property type="entry name" value="cNMP"/>
    <property type="match status" value="1"/>
</dbReference>
<evidence type="ECO:0000256" key="3">
    <source>
        <dbReference type="ARBA" id="ARBA00022448"/>
    </source>
</evidence>
<dbReference type="FunFam" id="2.60.120.10:FF:000074">
    <property type="entry name" value="Potassium channel KAT2"/>
    <property type="match status" value="1"/>
</dbReference>
<dbReference type="InterPro" id="IPR021789">
    <property type="entry name" value="KHA_dom"/>
</dbReference>
<evidence type="ECO:0000259" key="15">
    <source>
        <dbReference type="PROSITE" id="PS50042"/>
    </source>
</evidence>
<comment type="subunit">
    <text evidence="14">The potassium channel is composed of a homo- or heterotetrameric complex of pore-forming subunits.</text>
</comment>
<reference evidence="17" key="2">
    <citation type="submission" date="2020-08" db="EMBL/GenBank/DDBJ databases">
        <title>Plant Genome Project.</title>
        <authorList>
            <person name="Zhang R.-G."/>
        </authorList>
    </citation>
    <scope>NUCLEOTIDE SEQUENCE</scope>
    <source>
        <strain evidence="17">Huo1</strain>
        <tissue evidence="17">Leaf</tissue>
    </source>
</reference>
<evidence type="ECO:0000313" key="18">
    <source>
        <dbReference type="Proteomes" id="UP000298416"/>
    </source>
</evidence>
<keyword evidence="8 14" id="KW-0630">Potassium</keyword>
<evidence type="ECO:0000256" key="12">
    <source>
        <dbReference type="ARBA" id="ARBA00023303"/>
    </source>
</evidence>
<evidence type="ECO:0000256" key="13">
    <source>
        <dbReference type="PROSITE-ProRule" id="PRU00023"/>
    </source>
</evidence>
<gene>
    <name evidence="17" type="ORF">SASPL_152807</name>
</gene>
<dbReference type="InterPro" id="IPR002110">
    <property type="entry name" value="Ankyrin_rpt"/>
</dbReference>
<keyword evidence="7 14" id="KW-0851">Voltage-gated channel</keyword>
<dbReference type="PROSITE" id="PS50088">
    <property type="entry name" value="ANK_REPEAT"/>
    <property type="match status" value="1"/>
</dbReference>
<dbReference type="GO" id="GO:0034702">
    <property type="term" value="C:monoatomic ion channel complex"/>
    <property type="evidence" value="ECO:0007669"/>
    <property type="project" value="UniProtKB-KW"/>
</dbReference>
<dbReference type="Gene3D" id="1.25.40.20">
    <property type="entry name" value="Ankyrin repeat-containing domain"/>
    <property type="match status" value="1"/>
</dbReference>
<feature type="domain" description="Cyclic nucleotide-binding" evidence="15">
    <location>
        <begin position="183"/>
        <end position="303"/>
    </location>
</feature>
<feature type="transmembrane region" description="Helical" evidence="14">
    <location>
        <begin position="94"/>
        <end position="117"/>
    </location>
</feature>
<evidence type="ECO:0000256" key="9">
    <source>
        <dbReference type="ARBA" id="ARBA00022989"/>
    </source>
</evidence>
<dbReference type="PANTHER" id="PTHR45743">
    <property type="entry name" value="POTASSIUM CHANNEL AKT1"/>
    <property type="match status" value="1"/>
</dbReference>
<evidence type="ECO:0000256" key="2">
    <source>
        <dbReference type="ARBA" id="ARBA00007929"/>
    </source>
</evidence>
<organism evidence="17">
    <name type="scientific">Salvia splendens</name>
    <name type="common">Scarlet sage</name>
    <dbReference type="NCBI Taxonomy" id="180675"/>
    <lineage>
        <taxon>Eukaryota</taxon>
        <taxon>Viridiplantae</taxon>
        <taxon>Streptophyta</taxon>
        <taxon>Embryophyta</taxon>
        <taxon>Tracheophyta</taxon>
        <taxon>Spermatophyta</taxon>
        <taxon>Magnoliopsida</taxon>
        <taxon>eudicotyledons</taxon>
        <taxon>Gunneridae</taxon>
        <taxon>Pentapetalae</taxon>
        <taxon>asterids</taxon>
        <taxon>lamiids</taxon>
        <taxon>Lamiales</taxon>
        <taxon>Lamiaceae</taxon>
        <taxon>Nepetoideae</taxon>
        <taxon>Mentheae</taxon>
        <taxon>Salviinae</taxon>
        <taxon>Salvia</taxon>
        <taxon>Salvia subgen. Calosphace</taxon>
        <taxon>core Calosphace</taxon>
    </lineage>
</organism>
<dbReference type="PROSITE" id="PS51490">
    <property type="entry name" value="KHA"/>
    <property type="match status" value="1"/>
</dbReference>
<dbReference type="Gene3D" id="2.60.120.10">
    <property type="entry name" value="Jelly Rolls"/>
    <property type="match status" value="1"/>
</dbReference>
<evidence type="ECO:0000256" key="4">
    <source>
        <dbReference type="ARBA" id="ARBA00022538"/>
    </source>
</evidence>
<name>A0A8X8W3N6_SALSN</name>
<keyword evidence="18" id="KW-1185">Reference proteome</keyword>
<protein>
    <recommendedName>
        <fullName evidence="14">Potassium channel</fullName>
    </recommendedName>
</protein>
<dbReference type="PROSITE" id="PS50042">
    <property type="entry name" value="CNMP_BINDING_3"/>
    <property type="match status" value="1"/>
</dbReference>
<comment type="subcellular location">
    <subcellularLocation>
        <location evidence="1 14">Membrane</location>
        <topology evidence="1 14">Multi-pass membrane protein</topology>
    </subcellularLocation>
</comment>
<feature type="transmembrane region" description="Helical" evidence="14">
    <location>
        <begin position="54"/>
        <end position="74"/>
    </location>
</feature>
<keyword evidence="5 14" id="KW-0812">Transmembrane</keyword>
<keyword evidence="13" id="KW-0040">ANK repeat</keyword>
<keyword evidence="10 14" id="KW-0406">Ion transport</keyword>
<dbReference type="SUPFAM" id="SSF48403">
    <property type="entry name" value="Ankyrin repeat"/>
    <property type="match status" value="1"/>
</dbReference>
<dbReference type="InterPro" id="IPR018490">
    <property type="entry name" value="cNMP-bd_dom_sf"/>
</dbReference>
<evidence type="ECO:0000259" key="16">
    <source>
        <dbReference type="PROSITE" id="PS51490"/>
    </source>
</evidence>
<comment type="caution">
    <text evidence="14">Lacks conserved residue(s) required for the propagation of feature annotation.</text>
</comment>
<dbReference type="PROSITE" id="PS50297">
    <property type="entry name" value="ANK_REP_REGION"/>
    <property type="match status" value="1"/>
</dbReference>
<reference evidence="17" key="1">
    <citation type="submission" date="2018-01" db="EMBL/GenBank/DDBJ databases">
        <authorList>
            <person name="Mao J.F."/>
        </authorList>
    </citation>
    <scope>NUCLEOTIDE SEQUENCE</scope>
    <source>
        <strain evidence="17">Huo1</strain>
        <tissue evidence="17">Leaf</tissue>
    </source>
</reference>
<evidence type="ECO:0000256" key="1">
    <source>
        <dbReference type="ARBA" id="ARBA00004141"/>
    </source>
</evidence>
<keyword evidence="6 14" id="KW-0631">Potassium channel</keyword>
<proteinExistence type="inferred from homology"/>
<keyword evidence="4 14" id="KW-0633">Potassium transport</keyword>
<evidence type="ECO:0000256" key="7">
    <source>
        <dbReference type="ARBA" id="ARBA00022882"/>
    </source>
</evidence>
<dbReference type="Pfam" id="PF11834">
    <property type="entry name" value="KHA"/>
    <property type="match status" value="1"/>
</dbReference>
<dbReference type="Proteomes" id="UP000298416">
    <property type="component" value="Unassembled WGS sequence"/>
</dbReference>
<dbReference type="AlphaFoldDB" id="A0A8X8W3N6"/>
<dbReference type="SUPFAM" id="SSF51206">
    <property type="entry name" value="cAMP-binding domain-like"/>
    <property type="match status" value="1"/>
</dbReference>
<comment type="domain">
    <text evidence="14">The KHA domain (rich in hydrophobic and acidic residues) present in the C-terminal part is likely to be important for tetramerization.</text>
</comment>
<dbReference type="InterPro" id="IPR036770">
    <property type="entry name" value="Ankyrin_rpt-contain_sf"/>
</dbReference>
<comment type="domain">
    <text evidence="14">The segment S4 is probably the voltage-sensor and is characterized by a series of positively charged amino acids. The pore-forming region H5 is enclosed by the transmembrane segments S5 and S6 in the Shaker-type (1P/6TM) and contains the GYGD signature motif which seems to be involved in potassium selectivity.</text>
</comment>
<sequence length="513" mass="59224">MVYLLLLSAAPGFPRFQRRLCSTTAGETNSPTYYFRKMEKYIRMNYLFMKKVKLIAIALYCTYTTTCILYYLTTTPPEEEKGYAWIESLKLSDYIWICNTTSIYFSIVTMATVAAILKGSKTFRYWDKMCDLTKSMTVNILGRILRNQIKGHSLLQYGSSYTDAIVLQMYQTLYQSCVENIPIFKGCSQEFINEIVTRVHEDFFLPGEVIMEEGNVVDQLYFVCQGVLEEVGTGADGLEESVSLLEHNSSFGDIPILYQIPEPYTVRVREQCRLLRIDRQTLSNILEIYFHDRRKVMTNLMELCQRKESNLRLKQSKLDIMVQVSKQRAALILRVNNAVFDGDLYQLKSIIRSGADPNMKFYTDNFGNTPLLEAIKNGHDKVASLLSKEGAKLKVENAGNYLCSVVAKGDSDLLRRSQYLNKRQMRKEHAKMGREETHAKKVCDVLPWDPIEGRKRGIRMWVPHTMEELIKDASHKLWMLEAKCIILSEQGCQVTNVDTIVDMQRLYLVYETK</sequence>
<dbReference type="CDD" id="cd00038">
    <property type="entry name" value="CAP_ED"/>
    <property type="match status" value="1"/>
</dbReference>
<keyword evidence="9 14" id="KW-1133">Transmembrane helix</keyword>
<dbReference type="GO" id="GO:0005249">
    <property type="term" value="F:voltage-gated potassium channel activity"/>
    <property type="evidence" value="ECO:0007669"/>
    <property type="project" value="UniProtKB-UniRule"/>
</dbReference>
<feature type="repeat" description="ANK" evidence="13">
    <location>
        <begin position="366"/>
        <end position="398"/>
    </location>
</feature>
<dbReference type="InterPro" id="IPR045319">
    <property type="entry name" value="KAT/AKT"/>
</dbReference>
<keyword evidence="11 14" id="KW-0472">Membrane</keyword>
<keyword evidence="3 14" id="KW-0813">Transport</keyword>
<evidence type="ECO:0000256" key="6">
    <source>
        <dbReference type="ARBA" id="ARBA00022826"/>
    </source>
</evidence>
<dbReference type="InterPro" id="IPR014710">
    <property type="entry name" value="RmlC-like_jellyroll"/>
</dbReference>
<evidence type="ECO:0000256" key="8">
    <source>
        <dbReference type="ARBA" id="ARBA00022958"/>
    </source>
</evidence>
<accession>A0A8X8W3N6</accession>